<feature type="domain" description="FAD/NAD(P)-binding" evidence="4">
    <location>
        <begin position="8"/>
        <end position="292"/>
    </location>
</feature>
<dbReference type="OrthoDB" id="9786503at2"/>
<evidence type="ECO:0000313" key="6">
    <source>
        <dbReference type="EMBL" id="TQL68380.1"/>
    </source>
</evidence>
<name>A0A543A789_9ACTN</name>
<feature type="domain" description="Methyltransferase" evidence="5">
    <location>
        <begin position="372"/>
        <end position="469"/>
    </location>
</feature>
<dbReference type="EMBL" id="VFOV01000001">
    <property type="protein sequence ID" value="TQL68380.1"/>
    <property type="molecule type" value="Genomic_DNA"/>
</dbReference>
<dbReference type="InterPro" id="IPR029063">
    <property type="entry name" value="SAM-dependent_MTases_sf"/>
</dbReference>
<dbReference type="CDD" id="cd02440">
    <property type="entry name" value="AdoMet_MTases"/>
    <property type="match status" value="1"/>
</dbReference>
<dbReference type="InterPro" id="IPR041698">
    <property type="entry name" value="Methyltransf_25"/>
</dbReference>
<evidence type="ECO:0000256" key="2">
    <source>
        <dbReference type="ARBA" id="ARBA00023002"/>
    </source>
</evidence>
<reference evidence="6 7" key="1">
    <citation type="submission" date="2019-06" db="EMBL/GenBank/DDBJ databases">
        <title>Sequencing the genomes of 1000 actinobacteria strains.</title>
        <authorList>
            <person name="Klenk H.-P."/>
        </authorList>
    </citation>
    <scope>NUCLEOTIDE SEQUENCE [LARGE SCALE GENOMIC DNA]</scope>
    <source>
        <strain evidence="6 7">DSM 25218</strain>
    </source>
</reference>
<keyword evidence="7" id="KW-1185">Reference proteome</keyword>
<comment type="catalytic activity">
    <reaction evidence="3">
        <text>[thioredoxin]-dithiol + NADP(+) = [thioredoxin]-disulfide + NADPH + H(+)</text>
        <dbReference type="Rhea" id="RHEA:20345"/>
        <dbReference type="Rhea" id="RHEA-COMP:10698"/>
        <dbReference type="Rhea" id="RHEA-COMP:10700"/>
        <dbReference type="ChEBI" id="CHEBI:15378"/>
        <dbReference type="ChEBI" id="CHEBI:29950"/>
        <dbReference type="ChEBI" id="CHEBI:50058"/>
        <dbReference type="ChEBI" id="CHEBI:57783"/>
        <dbReference type="ChEBI" id="CHEBI:58349"/>
        <dbReference type="EC" id="1.8.1.9"/>
    </reaction>
</comment>
<dbReference type="Gene3D" id="3.50.50.60">
    <property type="entry name" value="FAD/NAD(P)-binding domain"/>
    <property type="match status" value="2"/>
</dbReference>
<accession>A0A543A789</accession>
<keyword evidence="2" id="KW-0560">Oxidoreductase</keyword>
<dbReference type="PANTHER" id="PTHR48105">
    <property type="entry name" value="THIOREDOXIN REDUCTASE 1-RELATED-RELATED"/>
    <property type="match status" value="1"/>
</dbReference>
<proteinExistence type="predicted"/>
<evidence type="ECO:0000259" key="5">
    <source>
        <dbReference type="Pfam" id="PF13649"/>
    </source>
</evidence>
<dbReference type="AlphaFoldDB" id="A0A543A789"/>
<dbReference type="GO" id="GO:0004791">
    <property type="term" value="F:thioredoxin-disulfide reductase (NADPH) activity"/>
    <property type="evidence" value="ECO:0007669"/>
    <property type="project" value="UniProtKB-EC"/>
</dbReference>
<protein>
    <submittedName>
        <fullName evidence="6">Thioredoxin reductase</fullName>
    </submittedName>
</protein>
<dbReference type="PRINTS" id="PR00469">
    <property type="entry name" value="PNDRDTASEII"/>
</dbReference>
<dbReference type="Pfam" id="PF13649">
    <property type="entry name" value="Methyltransf_25"/>
    <property type="match status" value="1"/>
</dbReference>
<evidence type="ECO:0000256" key="3">
    <source>
        <dbReference type="ARBA" id="ARBA00048132"/>
    </source>
</evidence>
<sequence>MSEQTEHFDTIVIGGGAAGLSAALMLGRARRKTLVVDSGLPRNRFAAHMHGVLGHEGIDPAELLRKGHEELAAYGVKTRSGRVERLDETEHEHGNGVSVLLEGGEVITGRTAIVATGVSDDLPDVPGLAERWGTTVLHCPYCHGWEVRDRRIGILTTSPMGMHQAQLLRQWSDDVVVFSAGLGPLEPADEERLLARGITLVPSPVVEVLGDGDQVTAVRTADDTLTEVGAIFTAGTLRPHDRFLTHLGLERSDSPVGSFLAVDATGKTSSDRIWAVGNVANPMANVPISMSAGTMAGSVVNMALVTEEFDRAVAATAAPVEPVEPVDRADRADRADPVRFWEERYAGDKVWSGNVNAVLADIAATLQPGTALDLGSGEGGDVIWLAQQGWRATGIDISTNAAARATEAARAADLPEEQARFVAADLAGLSGLDGPRGYDLVTASFFQSPVELPRTDILREAARLVNPGGHLLITSHAAPPSWADAAVHEHRFLDAKEELDALDLSEDLWESVVVEHRQRPVTSPTGEPATLEDSVVLVRRR</sequence>
<dbReference type="Pfam" id="PF07992">
    <property type="entry name" value="Pyr_redox_2"/>
    <property type="match status" value="1"/>
</dbReference>
<dbReference type="RefSeq" id="WP_141780382.1">
    <property type="nucleotide sequence ID" value="NZ_VFOV01000001.1"/>
</dbReference>
<dbReference type="Proteomes" id="UP000320209">
    <property type="component" value="Unassembled WGS sequence"/>
</dbReference>
<dbReference type="InterPro" id="IPR036188">
    <property type="entry name" value="FAD/NAD-bd_sf"/>
</dbReference>
<dbReference type="SUPFAM" id="SSF51905">
    <property type="entry name" value="FAD/NAD(P)-binding domain"/>
    <property type="match status" value="1"/>
</dbReference>
<dbReference type="InterPro" id="IPR023753">
    <property type="entry name" value="FAD/NAD-binding_dom"/>
</dbReference>
<comment type="caution">
    <text evidence="6">The sequence shown here is derived from an EMBL/GenBank/DDBJ whole genome shotgun (WGS) entry which is preliminary data.</text>
</comment>
<gene>
    <name evidence="6" type="ORF">FB381_2269</name>
</gene>
<evidence type="ECO:0000256" key="1">
    <source>
        <dbReference type="ARBA" id="ARBA00022630"/>
    </source>
</evidence>
<dbReference type="PRINTS" id="PR00368">
    <property type="entry name" value="FADPNR"/>
</dbReference>
<dbReference type="SUPFAM" id="SSF53335">
    <property type="entry name" value="S-adenosyl-L-methionine-dependent methyltransferases"/>
    <property type="match status" value="1"/>
</dbReference>
<evidence type="ECO:0000259" key="4">
    <source>
        <dbReference type="Pfam" id="PF07992"/>
    </source>
</evidence>
<keyword evidence="1" id="KW-0285">Flavoprotein</keyword>
<evidence type="ECO:0000313" key="7">
    <source>
        <dbReference type="Proteomes" id="UP000320209"/>
    </source>
</evidence>
<dbReference type="Gene3D" id="3.40.50.150">
    <property type="entry name" value="Vaccinia Virus protein VP39"/>
    <property type="match status" value="1"/>
</dbReference>
<organism evidence="6 7">
    <name type="scientific">Nocardioides albertanoniae</name>
    <dbReference type="NCBI Taxonomy" id="1175486"/>
    <lineage>
        <taxon>Bacteria</taxon>
        <taxon>Bacillati</taxon>
        <taxon>Actinomycetota</taxon>
        <taxon>Actinomycetes</taxon>
        <taxon>Propionibacteriales</taxon>
        <taxon>Nocardioidaceae</taxon>
        <taxon>Nocardioides</taxon>
    </lineage>
</organism>
<dbReference type="InterPro" id="IPR050097">
    <property type="entry name" value="Ferredoxin-NADP_redctase_2"/>
</dbReference>